<dbReference type="InterPro" id="IPR058031">
    <property type="entry name" value="AAA_lid_NorR"/>
</dbReference>
<dbReference type="InterPro" id="IPR009057">
    <property type="entry name" value="Homeodomain-like_sf"/>
</dbReference>
<dbReference type="InterPro" id="IPR025943">
    <property type="entry name" value="Sigma_54_int_dom_ATP-bd_2"/>
</dbReference>
<reference evidence="11 12" key="1">
    <citation type="submission" date="2020-07" db="EMBL/GenBank/DDBJ databases">
        <title>Stappia sp., F7233, whole genome shotgun sequencing project.</title>
        <authorList>
            <person name="Jiang S."/>
            <person name="Liu Z.W."/>
            <person name="Du Z.J."/>
        </authorList>
    </citation>
    <scope>NUCLEOTIDE SEQUENCE [LARGE SCALE GENOMIC DNA]</scope>
    <source>
        <strain evidence="11 12">F7233</strain>
    </source>
</reference>
<evidence type="ECO:0000256" key="8">
    <source>
        <dbReference type="PROSITE-ProRule" id="PRU00169"/>
    </source>
</evidence>
<keyword evidence="6" id="KW-0010">Activator</keyword>
<dbReference type="GO" id="GO:0006355">
    <property type="term" value="P:regulation of DNA-templated transcription"/>
    <property type="evidence" value="ECO:0007669"/>
    <property type="project" value="InterPro"/>
</dbReference>
<dbReference type="Pfam" id="PF02954">
    <property type="entry name" value="HTH_8"/>
    <property type="match status" value="1"/>
</dbReference>
<dbReference type="AlphaFoldDB" id="A0A839AKY0"/>
<evidence type="ECO:0000256" key="5">
    <source>
        <dbReference type="ARBA" id="ARBA00023125"/>
    </source>
</evidence>
<dbReference type="CDD" id="cd00009">
    <property type="entry name" value="AAA"/>
    <property type="match status" value="1"/>
</dbReference>
<dbReference type="GO" id="GO:0005524">
    <property type="term" value="F:ATP binding"/>
    <property type="evidence" value="ECO:0007669"/>
    <property type="project" value="UniProtKB-KW"/>
</dbReference>
<evidence type="ECO:0000259" key="9">
    <source>
        <dbReference type="PROSITE" id="PS50045"/>
    </source>
</evidence>
<dbReference type="Pfam" id="PF00158">
    <property type="entry name" value="Sigma54_activat"/>
    <property type="match status" value="1"/>
</dbReference>
<gene>
    <name evidence="11" type="ORF">H2509_18420</name>
</gene>
<dbReference type="PROSITE" id="PS00688">
    <property type="entry name" value="SIGMA54_INTERACT_3"/>
    <property type="match status" value="1"/>
</dbReference>
<keyword evidence="8" id="KW-0597">Phosphoprotein</keyword>
<feature type="domain" description="Response regulatory" evidence="10">
    <location>
        <begin position="7"/>
        <end position="121"/>
    </location>
</feature>
<keyword evidence="7" id="KW-0804">Transcription</keyword>
<dbReference type="SUPFAM" id="SSF52540">
    <property type="entry name" value="P-loop containing nucleoside triphosphate hydrolases"/>
    <property type="match status" value="1"/>
</dbReference>
<keyword evidence="1" id="KW-0547">Nucleotide-binding</keyword>
<dbReference type="RefSeq" id="WP_182167935.1">
    <property type="nucleotide sequence ID" value="NZ_JACFXV010000065.1"/>
</dbReference>
<feature type="domain" description="Sigma-54 factor interaction" evidence="9">
    <location>
        <begin position="145"/>
        <end position="374"/>
    </location>
</feature>
<feature type="modified residue" description="4-aspartylphosphate" evidence="8">
    <location>
        <position position="56"/>
    </location>
</feature>
<dbReference type="Pfam" id="PF25601">
    <property type="entry name" value="AAA_lid_14"/>
    <property type="match status" value="1"/>
</dbReference>
<dbReference type="Proteomes" id="UP000541109">
    <property type="component" value="Unassembled WGS sequence"/>
</dbReference>
<dbReference type="Pfam" id="PF00072">
    <property type="entry name" value="Response_reg"/>
    <property type="match status" value="1"/>
</dbReference>
<dbReference type="PROSITE" id="PS50045">
    <property type="entry name" value="SIGMA54_INTERACT_4"/>
    <property type="match status" value="1"/>
</dbReference>
<evidence type="ECO:0000256" key="6">
    <source>
        <dbReference type="ARBA" id="ARBA00023159"/>
    </source>
</evidence>
<dbReference type="InterPro" id="IPR003593">
    <property type="entry name" value="AAA+_ATPase"/>
</dbReference>
<dbReference type="SMART" id="SM00448">
    <property type="entry name" value="REC"/>
    <property type="match status" value="1"/>
</dbReference>
<keyword evidence="5" id="KW-0238">DNA-binding</keyword>
<dbReference type="PANTHER" id="PTHR32071">
    <property type="entry name" value="TRANSCRIPTIONAL REGULATORY PROTEIN"/>
    <property type="match status" value="1"/>
</dbReference>
<dbReference type="Gene3D" id="3.40.50.300">
    <property type="entry name" value="P-loop containing nucleotide triphosphate hydrolases"/>
    <property type="match status" value="1"/>
</dbReference>
<dbReference type="InterPro" id="IPR011006">
    <property type="entry name" value="CheY-like_superfamily"/>
</dbReference>
<keyword evidence="12" id="KW-1185">Reference proteome</keyword>
<evidence type="ECO:0000256" key="4">
    <source>
        <dbReference type="ARBA" id="ARBA00023015"/>
    </source>
</evidence>
<dbReference type="InterPro" id="IPR027417">
    <property type="entry name" value="P-loop_NTPase"/>
</dbReference>
<dbReference type="SMART" id="SM00382">
    <property type="entry name" value="AAA"/>
    <property type="match status" value="1"/>
</dbReference>
<evidence type="ECO:0000313" key="12">
    <source>
        <dbReference type="Proteomes" id="UP000541109"/>
    </source>
</evidence>
<dbReference type="PROSITE" id="PS00676">
    <property type="entry name" value="SIGMA54_INTERACT_2"/>
    <property type="match status" value="1"/>
</dbReference>
<comment type="caution">
    <text evidence="11">The sequence shown here is derived from an EMBL/GenBank/DDBJ whole genome shotgun (WGS) entry which is preliminary data.</text>
</comment>
<dbReference type="InterPro" id="IPR002078">
    <property type="entry name" value="Sigma_54_int"/>
</dbReference>
<evidence type="ECO:0000256" key="1">
    <source>
        <dbReference type="ARBA" id="ARBA00022741"/>
    </source>
</evidence>
<dbReference type="InterPro" id="IPR001789">
    <property type="entry name" value="Sig_transdc_resp-reg_receiver"/>
</dbReference>
<dbReference type="GO" id="GO:0000160">
    <property type="term" value="P:phosphorelay signal transduction system"/>
    <property type="evidence" value="ECO:0007669"/>
    <property type="project" value="UniProtKB-KW"/>
</dbReference>
<dbReference type="GO" id="GO:0043565">
    <property type="term" value="F:sequence-specific DNA binding"/>
    <property type="evidence" value="ECO:0007669"/>
    <property type="project" value="InterPro"/>
</dbReference>
<dbReference type="InterPro" id="IPR002197">
    <property type="entry name" value="HTH_Fis"/>
</dbReference>
<proteinExistence type="predicted"/>
<evidence type="ECO:0000259" key="10">
    <source>
        <dbReference type="PROSITE" id="PS50110"/>
    </source>
</evidence>
<dbReference type="Gene3D" id="1.10.8.60">
    <property type="match status" value="1"/>
</dbReference>
<dbReference type="FunFam" id="3.40.50.300:FF:000006">
    <property type="entry name" value="DNA-binding transcriptional regulator NtrC"/>
    <property type="match status" value="1"/>
</dbReference>
<dbReference type="EMBL" id="JACFXV010000065">
    <property type="protein sequence ID" value="MBA5779109.1"/>
    <property type="molecule type" value="Genomic_DNA"/>
</dbReference>
<organism evidence="11 12">
    <name type="scientific">Stappia albiluteola</name>
    <dbReference type="NCBI Taxonomy" id="2758565"/>
    <lineage>
        <taxon>Bacteria</taxon>
        <taxon>Pseudomonadati</taxon>
        <taxon>Pseudomonadota</taxon>
        <taxon>Alphaproteobacteria</taxon>
        <taxon>Hyphomicrobiales</taxon>
        <taxon>Stappiaceae</taxon>
        <taxon>Stappia</taxon>
    </lineage>
</organism>
<dbReference type="PROSITE" id="PS50110">
    <property type="entry name" value="RESPONSE_REGULATORY"/>
    <property type="match status" value="1"/>
</dbReference>
<dbReference type="PANTHER" id="PTHR32071:SF117">
    <property type="entry name" value="PTS-DEPENDENT DIHYDROXYACETONE KINASE OPERON REGULATORY PROTEIN-RELATED"/>
    <property type="match status" value="1"/>
</dbReference>
<dbReference type="Gene3D" id="1.10.10.60">
    <property type="entry name" value="Homeodomain-like"/>
    <property type="match status" value="1"/>
</dbReference>
<accession>A0A839AKY0</accession>
<keyword evidence="2" id="KW-0067">ATP-binding</keyword>
<evidence type="ECO:0000256" key="2">
    <source>
        <dbReference type="ARBA" id="ARBA00022840"/>
    </source>
</evidence>
<evidence type="ECO:0000256" key="3">
    <source>
        <dbReference type="ARBA" id="ARBA00023012"/>
    </source>
</evidence>
<evidence type="ECO:0000256" key="7">
    <source>
        <dbReference type="ARBA" id="ARBA00023163"/>
    </source>
</evidence>
<dbReference type="CDD" id="cd17572">
    <property type="entry name" value="REC_NtrC1-like"/>
    <property type="match status" value="1"/>
</dbReference>
<protein>
    <submittedName>
        <fullName evidence="11">Sigma-54-dependent Fis family transcriptional regulator</fullName>
    </submittedName>
</protein>
<dbReference type="Gene3D" id="3.40.50.2300">
    <property type="match status" value="1"/>
</dbReference>
<name>A0A839AKY0_9HYPH</name>
<dbReference type="SUPFAM" id="SSF46689">
    <property type="entry name" value="Homeodomain-like"/>
    <property type="match status" value="1"/>
</dbReference>
<keyword evidence="3" id="KW-0902">Two-component regulatory system</keyword>
<evidence type="ECO:0000313" key="11">
    <source>
        <dbReference type="EMBL" id="MBA5779109.1"/>
    </source>
</evidence>
<dbReference type="InterPro" id="IPR025944">
    <property type="entry name" value="Sigma_54_int_dom_CS"/>
</dbReference>
<keyword evidence="4" id="KW-0805">Transcription regulation</keyword>
<sequence>MKMVEPKILLVEDTVALAETYRAYLAAEGVPVEIAETGEKALAIISRTLPDVIVLDVNLPDSNGIDLLRQIRAEDMPTEVVVITGQASVALAVEAMREGAFDFIMKPFTADRLRVTVRNALKHRLLARRVETIDDEFDRDSFQGMVGRSFAMQTVYRVLQNAAPTNATIFVTGESGTGKELCARAVHDLSRRVDGPFVSINCAAIPRDLLESEIFGHARGAFTGATSERKGAALTANGGTLFLDEICEMDLALQSKLLRFLQDKAVRRVGEDMARLADVRIVCATNCNPLEAIAEGRFRQDLYYRLHVVPVELPPLRERDDDVLLIARHLLADYSREDGKKFRAISSEAEQALLSFGWPGNIRQLQNSIRTAVVLHDGETLELDMLPAEIRAAPVKVPGTSETLRHSTARDVFVDPSPAVRPLETVIRETIEQAIAKFGGSIPKAAAALQVSPSTIYRRLQAWEEAD</sequence>
<dbReference type="SUPFAM" id="SSF52172">
    <property type="entry name" value="CheY-like"/>
    <property type="match status" value="1"/>
</dbReference>